<dbReference type="InterPro" id="IPR022427">
    <property type="entry name" value="MJ0570_ATP-bd"/>
</dbReference>
<dbReference type="Gene3D" id="3.90.1490.10">
    <property type="entry name" value="putative n-type atp pyrophosphatase, domain 2"/>
    <property type="match status" value="1"/>
</dbReference>
<dbReference type="Gene3D" id="3.40.50.620">
    <property type="entry name" value="HUPs"/>
    <property type="match status" value="1"/>
</dbReference>
<keyword evidence="2" id="KW-0436">Ligase</keyword>
<dbReference type="NCBIfam" id="TIGR00290">
    <property type="entry name" value="MJ0570_dom"/>
    <property type="match status" value="1"/>
</dbReference>
<dbReference type="SUPFAM" id="SSF52402">
    <property type="entry name" value="Adenine nucleotide alpha hydrolases-like"/>
    <property type="match status" value="1"/>
</dbReference>
<dbReference type="NCBIfam" id="TIGR03679">
    <property type="entry name" value="arCOG00187"/>
    <property type="match status" value="1"/>
</dbReference>
<dbReference type="InterPro" id="IPR014729">
    <property type="entry name" value="Rossmann-like_a/b/a_fold"/>
</dbReference>
<dbReference type="CDD" id="cd01994">
    <property type="entry name" value="AANH_PF0828-like"/>
    <property type="match status" value="1"/>
</dbReference>
<dbReference type="EC" id="6.3.1.14" evidence="2"/>
<reference evidence="2 3" key="1">
    <citation type="submission" date="2019-08" db="EMBL/GenBank/DDBJ databases">
        <authorList>
            <person name="Chen S.-C."/>
            <person name="Lai M.-C."/>
            <person name="You Y.-T."/>
        </authorList>
    </citation>
    <scope>NUCLEOTIDE SEQUENCE [LARGE SCALE GENOMIC DNA]</scope>
    <source>
        <strain evidence="2 3">P2F9704a</strain>
    </source>
</reference>
<protein>
    <submittedName>
        <fullName evidence="2">Diphthine--ammonia ligase</fullName>
        <ecNumber evidence="2">6.3.1.14</ecNumber>
    </submittedName>
</protein>
<dbReference type="PIRSF" id="PIRSF039123">
    <property type="entry name" value="Diphthamide_synthase"/>
    <property type="match status" value="1"/>
</dbReference>
<feature type="domain" description="Diphthamide synthase" evidence="1">
    <location>
        <begin position="6"/>
        <end position="200"/>
    </location>
</feature>
<organism evidence="2 3">
    <name type="scientific">Methanocalculus taiwanensis</name>
    <dbReference type="NCBI Taxonomy" id="106207"/>
    <lineage>
        <taxon>Archaea</taxon>
        <taxon>Methanobacteriati</taxon>
        <taxon>Methanobacteriota</taxon>
        <taxon>Stenosarchaea group</taxon>
        <taxon>Methanomicrobia</taxon>
        <taxon>Methanomicrobiales</taxon>
        <taxon>Methanocalculaceae</taxon>
        <taxon>Methanocalculus</taxon>
    </lineage>
</organism>
<accession>A0ABD4TJL4</accession>
<dbReference type="EMBL" id="VOTZ01000016">
    <property type="protein sequence ID" value="MCQ1538891.1"/>
    <property type="molecule type" value="Genomic_DNA"/>
</dbReference>
<dbReference type="PANTHER" id="PTHR12196:SF2">
    <property type="entry name" value="DIPHTHINE--AMMONIA LIGASE"/>
    <property type="match status" value="1"/>
</dbReference>
<dbReference type="PANTHER" id="PTHR12196">
    <property type="entry name" value="DOMAIN OF UNKNOWN FUNCTION 71 DUF71 -CONTAINING PROTEIN"/>
    <property type="match status" value="1"/>
</dbReference>
<sequence>MEPVYAALTSGGKDSILAIQLALDEGLEVGYIVCVRPENPDSYMFHSSNLDAVHLIAERGGMEYVEIQTHGRKEEELIDLKRGLSELRIDGIIAGAIESAYQYERVSEIARSLSLHVFSPLWQKDPEWIMDEVVRRLDAIIVVCAADGLTEDILGAHIDAKLVERLKQLSRRNRIHIAGEGGEYETLALNAPFYSAPIRWSEENRRINAGRSELILNGLW</sequence>
<dbReference type="RefSeq" id="WP_255332846.1">
    <property type="nucleotide sequence ID" value="NZ_VOTZ01000016.1"/>
</dbReference>
<evidence type="ECO:0000313" key="3">
    <source>
        <dbReference type="Proteomes" id="UP001524383"/>
    </source>
</evidence>
<evidence type="ECO:0000259" key="1">
    <source>
        <dbReference type="Pfam" id="PF01902"/>
    </source>
</evidence>
<proteinExistence type="predicted"/>
<gene>
    <name evidence="2" type="ORF">FTO68_07845</name>
</gene>
<dbReference type="Pfam" id="PF01902">
    <property type="entry name" value="Diphthami_syn_2"/>
    <property type="match status" value="1"/>
</dbReference>
<dbReference type="AlphaFoldDB" id="A0ABD4TJL4"/>
<dbReference type="InterPro" id="IPR030662">
    <property type="entry name" value="DPH6/MJ0570"/>
</dbReference>
<name>A0ABD4TJL4_9EURY</name>
<keyword evidence="3" id="KW-1185">Reference proteome</keyword>
<dbReference type="Proteomes" id="UP001524383">
    <property type="component" value="Unassembled WGS sequence"/>
</dbReference>
<dbReference type="InterPro" id="IPR002761">
    <property type="entry name" value="Diphthami_syn_dom"/>
</dbReference>
<comment type="caution">
    <text evidence="2">The sequence shown here is derived from an EMBL/GenBank/DDBJ whole genome shotgun (WGS) entry which is preliminary data.</text>
</comment>
<evidence type="ECO:0000313" key="2">
    <source>
        <dbReference type="EMBL" id="MCQ1538891.1"/>
    </source>
</evidence>
<dbReference type="GO" id="GO:0017178">
    <property type="term" value="F:diphthine-ammonia ligase activity"/>
    <property type="evidence" value="ECO:0007669"/>
    <property type="project" value="UniProtKB-EC"/>
</dbReference>